<reference evidence="1" key="1">
    <citation type="submission" date="2022-05" db="EMBL/GenBank/DDBJ databases">
        <title>Chromosome-level genome of Chaenocephalus aceratus.</title>
        <authorList>
            <person name="Park H."/>
        </authorList>
    </citation>
    <scope>NUCLEOTIDE SEQUENCE</scope>
    <source>
        <strain evidence="1">KU_202001</strain>
    </source>
</reference>
<evidence type="ECO:0000313" key="1">
    <source>
        <dbReference type="EMBL" id="KAI4807770.1"/>
    </source>
</evidence>
<sequence length="187" mass="20746">MASFGKLTDYFNRRKTQDELRVGRSSQRSGSYCCSVAEARSLERKLQRPILAKSRTLPSIPQSPTVSRVNRADLIGGSPPRRKNPPPDASHPKACTLPPAAELWRLEDDMEGEDEPEHGGCTQVRPRSQSPFSHFRARAAYLRKSVSADDNLDMGDDFSPAPPVEVKPSRSNKGKLKRNFDTGTVRG</sequence>
<keyword evidence="2" id="KW-1185">Reference proteome</keyword>
<proteinExistence type="predicted"/>
<name>A0ACB9W4R0_CHAAC</name>
<comment type="caution">
    <text evidence="1">The sequence shown here is derived from an EMBL/GenBank/DDBJ whole genome shotgun (WGS) entry which is preliminary data.</text>
</comment>
<evidence type="ECO:0000313" key="2">
    <source>
        <dbReference type="Proteomes" id="UP001057452"/>
    </source>
</evidence>
<gene>
    <name evidence="1" type="ORF">KUCAC02_027556</name>
</gene>
<accession>A0ACB9W4R0</accession>
<dbReference type="EMBL" id="CM043803">
    <property type="protein sequence ID" value="KAI4807770.1"/>
    <property type="molecule type" value="Genomic_DNA"/>
</dbReference>
<dbReference type="Proteomes" id="UP001057452">
    <property type="component" value="Chromosome 19"/>
</dbReference>
<organism evidence="1 2">
    <name type="scientific">Chaenocephalus aceratus</name>
    <name type="common">Blackfin icefish</name>
    <name type="synonym">Chaenichthys aceratus</name>
    <dbReference type="NCBI Taxonomy" id="36190"/>
    <lineage>
        <taxon>Eukaryota</taxon>
        <taxon>Metazoa</taxon>
        <taxon>Chordata</taxon>
        <taxon>Craniata</taxon>
        <taxon>Vertebrata</taxon>
        <taxon>Euteleostomi</taxon>
        <taxon>Actinopterygii</taxon>
        <taxon>Neopterygii</taxon>
        <taxon>Teleostei</taxon>
        <taxon>Neoteleostei</taxon>
        <taxon>Acanthomorphata</taxon>
        <taxon>Eupercaria</taxon>
        <taxon>Perciformes</taxon>
        <taxon>Notothenioidei</taxon>
        <taxon>Channichthyidae</taxon>
        <taxon>Chaenocephalus</taxon>
    </lineage>
</organism>
<protein>
    <submittedName>
        <fullName evidence="1">Uncharacterized protein</fullName>
    </submittedName>
</protein>